<feature type="transmembrane region" description="Helical" evidence="5">
    <location>
        <begin position="290"/>
        <end position="308"/>
    </location>
</feature>
<dbReference type="InterPro" id="IPR036259">
    <property type="entry name" value="MFS_trans_sf"/>
</dbReference>
<evidence type="ECO:0000256" key="4">
    <source>
        <dbReference type="ARBA" id="ARBA00023136"/>
    </source>
</evidence>
<sequence>MRWRWPGHATRTPREGVAHVTGSAREPLFTRAFIALSIAELAYFTAVGLALFALPLYVTGPVGGDEASAGLAVGVFAVSALVLRPFAGRASDRFGRRPMLVGGALIAAASLLLLTVTDQLVVIVALRLLAGVAEAAFFVAGFAALADLAPASRMGEALSYNSLGLYLGIAFGPLVGQALLEAAGFRAVWLGGTALAVLAVGLALLVGETRTARPEVGGRIRIIHRPAIPVSIGFLSSLAAVGGFIAFATLWAERIDLPSPSIALFAYGTVVVVCRIAFARVPDRLPSLPLAAASLVVIGIGLVIAAAWQDWVGLLVGVVVMGVGITFTTPAFFAAVFATASPSERGVASGTASAALDLGLGIGPIALGLVAAPFGIPWAFALAAGIAFAGAAWTAGLVRRAPART</sequence>
<dbReference type="Gene3D" id="1.20.1250.20">
    <property type="entry name" value="MFS general substrate transporter like domains"/>
    <property type="match status" value="1"/>
</dbReference>
<feature type="transmembrane region" description="Helical" evidence="5">
    <location>
        <begin position="99"/>
        <end position="116"/>
    </location>
</feature>
<protein>
    <submittedName>
        <fullName evidence="7">MFS transporter</fullName>
    </submittedName>
</protein>
<keyword evidence="8" id="KW-1185">Reference proteome</keyword>
<keyword evidence="3 5" id="KW-1133">Transmembrane helix</keyword>
<evidence type="ECO:0000256" key="3">
    <source>
        <dbReference type="ARBA" id="ARBA00022989"/>
    </source>
</evidence>
<proteinExistence type="predicted"/>
<dbReference type="InterPro" id="IPR020846">
    <property type="entry name" value="MFS_dom"/>
</dbReference>
<accession>A0A7C9LFQ3</accession>
<organism evidence="7 8">
    <name type="scientific">Agromyces luteolus</name>
    <dbReference type="NCBI Taxonomy" id="88373"/>
    <lineage>
        <taxon>Bacteria</taxon>
        <taxon>Bacillati</taxon>
        <taxon>Actinomycetota</taxon>
        <taxon>Actinomycetes</taxon>
        <taxon>Micrococcales</taxon>
        <taxon>Microbacteriaceae</taxon>
        <taxon>Agromyces</taxon>
    </lineage>
</organism>
<dbReference type="PROSITE" id="PS00216">
    <property type="entry name" value="SUGAR_TRANSPORT_1"/>
    <property type="match status" value="1"/>
</dbReference>
<dbReference type="SUPFAM" id="SSF103473">
    <property type="entry name" value="MFS general substrate transporter"/>
    <property type="match status" value="1"/>
</dbReference>
<dbReference type="InterPro" id="IPR011701">
    <property type="entry name" value="MFS"/>
</dbReference>
<feature type="domain" description="Major facilitator superfamily (MFS) profile" evidence="6">
    <location>
        <begin position="32"/>
        <end position="402"/>
    </location>
</feature>
<feature type="transmembrane region" description="Helical" evidence="5">
    <location>
        <begin position="378"/>
        <end position="398"/>
    </location>
</feature>
<keyword evidence="4 5" id="KW-0472">Membrane</keyword>
<feature type="transmembrane region" description="Helical" evidence="5">
    <location>
        <begin position="314"/>
        <end position="340"/>
    </location>
</feature>
<feature type="transmembrane region" description="Helical" evidence="5">
    <location>
        <begin position="69"/>
        <end position="87"/>
    </location>
</feature>
<feature type="transmembrane region" description="Helical" evidence="5">
    <location>
        <begin position="33"/>
        <end position="57"/>
    </location>
</feature>
<dbReference type="GO" id="GO:0005886">
    <property type="term" value="C:plasma membrane"/>
    <property type="evidence" value="ECO:0007669"/>
    <property type="project" value="UniProtKB-SubCell"/>
</dbReference>
<feature type="transmembrane region" description="Helical" evidence="5">
    <location>
        <begin position="158"/>
        <end position="180"/>
    </location>
</feature>
<dbReference type="Pfam" id="PF07690">
    <property type="entry name" value="MFS_1"/>
    <property type="match status" value="1"/>
</dbReference>
<evidence type="ECO:0000313" key="8">
    <source>
        <dbReference type="Proteomes" id="UP000480122"/>
    </source>
</evidence>
<feature type="transmembrane region" description="Helical" evidence="5">
    <location>
        <begin position="257"/>
        <end position="278"/>
    </location>
</feature>
<feature type="transmembrane region" description="Helical" evidence="5">
    <location>
        <begin position="186"/>
        <end position="206"/>
    </location>
</feature>
<dbReference type="Proteomes" id="UP000480122">
    <property type="component" value="Unassembled WGS sequence"/>
</dbReference>
<comment type="caution">
    <text evidence="7">The sequence shown here is derived from an EMBL/GenBank/DDBJ whole genome shotgun (WGS) entry which is preliminary data.</text>
</comment>
<reference evidence="7 8" key="1">
    <citation type="submission" date="2019-11" db="EMBL/GenBank/DDBJ databases">
        <title>Agromyces kandeliae sp. nov., isolated from mangrove soil.</title>
        <authorList>
            <person name="Wang R."/>
        </authorList>
    </citation>
    <scope>NUCLEOTIDE SEQUENCE [LARGE SCALE GENOMIC DNA]</scope>
    <source>
        <strain evidence="7 8">JCM 11431</strain>
    </source>
</reference>
<dbReference type="InterPro" id="IPR052714">
    <property type="entry name" value="MFS_Exporter"/>
</dbReference>
<keyword evidence="2 5" id="KW-0812">Transmembrane</keyword>
<dbReference type="PANTHER" id="PTHR23531:SF1">
    <property type="entry name" value="QUINOLENE RESISTANCE PROTEIN NORA"/>
    <property type="match status" value="1"/>
</dbReference>
<dbReference type="GO" id="GO:0022857">
    <property type="term" value="F:transmembrane transporter activity"/>
    <property type="evidence" value="ECO:0007669"/>
    <property type="project" value="InterPro"/>
</dbReference>
<dbReference type="PANTHER" id="PTHR23531">
    <property type="entry name" value="QUINOLENE RESISTANCE PROTEIN NORA"/>
    <property type="match status" value="1"/>
</dbReference>
<dbReference type="EMBL" id="WODA01000025">
    <property type="protein sequence ID" value="MUN08190.1"/>
    <property type="molecule type" value="Genomic_DNA"/>
</dbReference>
<feature type="transmembrane region" description="Helical" evidence="5">
    <location>
        <begin position="352"/>
        <end position="372"/>
    </location>
</feature>
<evidence type="ECO:0000313" key="7">
    <source>
        <dbReference type="EMBL" id="MUN08190.1"/>
    </source>
</evidence>
<feature type="transmembrane region" description="Helical" evidence="5">
    <location>
        <begin position="227"/>
        <end position="251"/>
    </location>
</feature>
<evidence type="ECO:0000256" key="1">
    <source>
        <dbReference type="ARBA" id="ARBA00004651"/>
    </source>
</evidence>
<comment type="subcellular location">
    <subcellularLocation>
        <location evidence="1">Cell membrane</location>
        <topology evidence="1">Multi-pass membrane protein</topology>
    </subcellularLocation>
</comment>
<dbReference type="AlphaFoldDB" id="A0A7C9LFQ3"/>
<gene>
    <name evidence="7" type="ORF">GLX25_13810</name>
</gene>
<dbReference type="InterPro" id="IPR005829">
    <property type="entry name" value="Sugar_transporter_CS"/>
</dbReference>
<dbReference type="PROSITE" id="PS50850">
    <property type="entry name" value="MFS"/>
    <property type="match status" value="1"/>
</dbReference>
<name>A0A7C9LFQ3_9MICO</name>
<evidence type="ECO:0000256" key="2">
    <source>
        <dbReference type="ARBA" id="ARBA00022692"/>
    </source>
</evidence>
<evidence type="ECO:0000259" key="6">
    <source>
        <dbReference type="PROSITE" id="PS50850"/>
    </source>
</evidence>
<feature type="transmembrane region" description="Helical" evidence="5">
    <location>
        <begin position="122"/>
        <end position="146"/>
    </location>
</feature>
<evidence type="ECO:0000256" key="5">
    <source>
        <dbReference type="SAM" id="Phobius"/>
    </source>
</evidence>